<dbReference type="SUPFAM" id="SSF56784">
    <property type="entry name" value="HAD-like"/>
    <property type="match status" value="1"/>
</dbReference>
<dbReference type="Proteomes" id="UP001252875">
    <property type="component" value="Unassembled WGS sequence"/>
</dbReference>
<dbReference type="InterPro" id="IPR036412">
    <property type="entry name" value="HAD-like_sf"/>
</dbReference>
<proteinExistence type="predicted"/>
<keyword evidence="2" id="KW-1185">Reference proteome</keyword>
<protein>
    <recommendedName>
        <fullName evidence="3">Beta-phosphoglucomutase</fullName>
    </recommendedName>
</protein>
<gene>
    <name evidence="1" type="ORF">P7D85_02165</name>
</gene>
<sequence length="58" mass="6205">MDLQPNEVIGFEDAQAGIDGIKGCGMYAIGIGEAEQLKGADRVITDLTEIAIEELLRI</sequence>
<organism evidence="1 2">
    <name type="scientific">Enterococcus hulanensis</name>
    <dbReference type="NCBI Taxonomy" id="2559929"/>
    <lineage>
        <taxon>Bacteria</taxon>
        <taxon>Bacillati</taxon>
        <taxon>Bacillota</taxon>
        <taxon>Bacilli</taxon>
        <taxon>Lactobacillales</taxon>
        <taxon>Enterococcaceae</taxon>
        <taxon>Enterococcus</taxon>
    </lineage>
</organism>
<dbReference type="EMBL" id="JARPYI010000001">
    <property type="protein sequence ID" value="MDT2598560.1"/>
    <property type="molecule type" value="Genomic_DNA"/>
</dbReference>
<name>A0ABU3EUL8_9ENTE</name>
<dbReference type="InterPro" id="IPR023214">
    <property type="entry name" value="HAD_sf"/>
</dbReference>
<dbReference type="RefSeq" id="WP_311821166.1">
    <property type="nucleotide sequence ID" value="NZ_JARPYF010000001.1"/>
</dbReference>
<evidence type="ECO:0000313" key="1">
    <source>
        <dbReference type="EMBL" id="MDT2598560.1"/>
    </source>
</evidence>
<reference evidence="1 2" key="1">
    <citation type="submission" date="2023-03" db="EMBL/GenBank/DDBJ databases">
        <authorList>
            <person name="Shen W."/>
            <person name="Cai J."/>
        </authorList>
    </citation>
    <scope>NUCLEOTIDE SEQUENCE [LARGE SCALE GENOMIC DNA]</scope>
    <source>
        <strain evidence="1 2">D6-4</strain>
    </source>
</reference>
<comment type="caution">
    <text evidence="1">The sequence shown here is derived from an EMBL/GenBank/DDBJ whole genome shotgun (WGS) entry which is preliminary data.</text>
</comment>
<dbReference type="Gene3D" id="3.40.50.1000">
    <property type="entry name" value="HAD superfamily/HAD-like"/>
    <property type="match status" value="1"/>
</dbReference>
<accession>A0ABU3EUL8</accession>
<evidence type="ECO:0008006" key="3">
    <source>
        <dbReference type="Google" id="ProtNLM"/>
    </source>
</evidence>
<evidence type="ECO:0000313" key="2">
    <source>
        <dbReference type="Proteomes" id="UP001252875"/>
    </source>
</evidence>